<dbReference type="Pfam" id="PF00005">
    <property type="entry name" value="ABC_tran"/>
    <property type="match status" value="1"/>
</dbReference>
<dbReference type="InterPro" id="IPR027417">
    <property type="entry name" value="P-loop_NTPase"/>
</dbReference>
<dbReference type="GO" id="GO:0016887">
    <property type="term" value="F:ATP hydrolysis activity"/>
    <property type="evidence" value="ECO:0007669"/>
    <property type="project" value="InterPro"/>
</dbReference>
<dbReference type="KEGG" id="nva:G3M78_00985"/>
<keyword evidence="6 7" id="KW-0472">Membrane</keyword>
<evidence type="ECO:0000256" key="3">
    <source>
        <dbReference type="ARBA" id="ARBA00022741"/>
    </source>
</evidence>
<evidence type="ECO:0000259" key="8">
    <source>
        <dbReference type="PROSITE" id="PS50893"/>
    </source>
</evidence>
<evidence type="ECO:0000256" key="7">
    <source>
        <dbReference type="SAM" id="Phobius"/>
    </source>
</evidence>
<dbReference type="GO" id="GO:0034040">
    <property type="term" value="F:ATPase-coupled lipid transmembrane transporter activity"/>
    <property type="evidence" value="ECO:0007669"/>
    <property type="project" value="TreeGrafter"/>
</dbReference>
<evidence type="ECO:0000256" key="1">
    <source>
        <dbReference type="ARBA" id="ARBA00004651"/>
    </source>
</evidence>
<keyword evidence="5 7" id="KW-1133">Transmembrane helix</keyword>
<dbReference type="Gene3D" id="1.20.1560.10">
    <property type="entry name" value="ABC transporter type 1, transmembrane domain"/>
    <property type="match status" value="1"/>
</dbReference>
<accession>A0A7T0G2A8</accession>
<dbReference type="PROSITE" id="PS00211">
    <property type="entry name" value="ABC_TRANSPORTER_1"/>
    <property type="match status" value="1"/>
</dbReference>
<evidence type="ECO:0000313" key="11">
    <source>
        <dbReference type="Proteomes" id="UP000594464"/>
    </source>
</evidence>
<dbReference type="InterPro" id="IPR036640">
    <property type="entry name" value="ABC1_TM_sf"/>
</dbReference>
<dbReference type="Gene3D" id="3.40.50.300">
    <property type="entry name" value="P-loop containing nucleotide triphosphate hydrolases"/>
    <property type="match status" value="1"/>
</dbReference>
<dbReference type="FunFam" id="3.40.50.300:FF:000218">
    <property type="entry name" value="Multidrug ABC transporter ATP-binding protein"/>
    <property type="match status" value="1"/>
</dbReference>
<dbReference type="EMBL" id="CP048620">
    <property type="protein sequence ID" value="QPJ64053.1"/>
    <property type="molecule type" value="Genomic_DNA"/>
</dbReference>
<feature type="domain" description="ABC transmembrane type-1" evidence="9">
    <location>
        <begin position="21"/>
        <end position="327"/>
    </location>
</feature>
<dbReference type="Proteomes" id="UP000594464">
    <property type="component" value="Chromosome"/>
</dbReference>
<dbReference type="Pfam" id="PF00664">
    <property type="entry name" value="ABC_membrane"/>
    <property type="match status" value="1"/>
</dbReference>
<organism evidence="10 11">
    <name type="scientific">Candidatus Nitrohelix vancouverensis</name>
    <dbReference type="NCBI Taxonomy" id="2705534"/>
    <lineage>
        <taxon>Bacteria</taxon>
        <taxon>Pseudomonadati</taxon>
        <taxon>Nitrospinota/Tectimicrobiota group</taxon>
        <taxon>Nitrospinota</taxon>
        <taxon>Nitrospinia</taxon>
        <taxon>Nitrospinales</taxon>
        <taxon>Nitrospinaceae</taxon>
        <taxon>Candidatus Nitrohelix</taxon>
    </lineage>
</organism>
<keyword evidence="4 10" id="KW-0067">ATP-binding</keyword>
<dbReference type="PROSITE" id="PS50893">
    <property type="entry name" value="ABC_TRANSPORTER_2"/>
    <property type="match status" value="1"/>
</dbReference>
<gene>
    <name evidence="10" type="ORF">G3M78_00985</name>
</gene>
<protein>
    <submittedName>
        <fullName evidence="10">ABC transporter ATP-binding protein</fullName>
    </submittedName>
</protein>
<dbReference type="SMART" id="SM00382">
    <property type="entry name" value="AAA"/>
    <property type="match status" value="1"/>
</dbReference>
<evidence type="ECO:0000256" key="6">
    <source>
        <dbReference type="ARBA" id="ARBA00023136"/>
    </source>
</evidence>
<dbReference type="PROSITE" id="PS50929">
    <property type="entry name" value="ABC_TM1F"/>
    <property type="match status" value="1"/>
</dbReference>
<proteinExistence type="predicted"/>
<comment type="subcellular location">
    <subcellularLocation>
        <location evidence="1">Cell membrane</location>
        <topology evidence="1">Multi-pass membrane protein</topology>
    </subcellularLocation>
</comment>
<dbReference type="SUPFAM" id="SSF90123">
    <property type="entry name" value="ABC transporter transmembrane region"/>
    <property type="match status" value="1"/>
</dbReference>
<dbReference type="InterPro" id="IPR039421">
    <property type="entry name" value="Type_1_exporter"/>
</dbReference>
<dbReference type="GO" id="GO:0005886">
    <property type="term" value="C:plasma membrane"/>
    <property type="evidence" value="ECO:0007669"/>
    <property type="project" value="UniProtKB-SubCell"/>
</dbReference>
<name>A0A7T0G2A8_9BACT</name>
<evidence type="ECO:0000256" key="2">
    <source>
        <dbReference type="ARBA" id="ARBA00022692"/>
    </source>
</evidence>
<dbReference type="PANTHER" id="PTHR24221:SF654">
    <property type="entry name" value="ATP-BINDING CASSETTE SUB-FAMILY B MEMBER 6"/>
    <property type="match status" value="1"/>
</dbReference>
<feature type="transmembrane region" description="Helical" evidence="7">
    <location>
        <begin position="80"/>
        <end position="104"/>
    </location>
</feature>
<dbReference type="AlphaFoldDB" id="A0A7T0G2A8"/>
<feature type="transmembrane region" description="Helical" evidence="7">
    <location>
        <begin position="297"/>
        <end position="315"/>
    </location>
</feature>
<dbReference type="GO" id="GO:0140359">
    <property type="term" value="F:ABC-type transporter activity"/>
    <property type="evidence" value="ECO:0007669"/>
    <property type="project" value="InterPro"/>
</dbReference>
<reference evidence="11" key="1">
    <citation type="submission" date="2020-02" db="EMBL/GenBank/DDBJ databases">
        <title>Genomic and physiological characterization of two novel Nitrospinaceae genera.</title>
        <authorList>
            <person name="Mueller A.J."/>
            <person name="Jung M.-Y."/>
            <person name="Strachan C.R."/>
            <person name="Herbold C.W."/>
            <person name="Kirkegaard R.H."/>
            <person name="Daims H."/>
        </authorList>
    </citation>
    <scope>NUCLEOTIDE SEQUENCE [LARGE SCALE GENOMIC DNA]</scope>
</reference>
<dbReference type="InterPro" id="IPR003593">
    <property type="entry name" value="AAA+_ATPase"/>
</dbReference>
<evidence type="ECO:0000259" key="9">
    <source>
        <dbReference type="PROSITE" id="PS50929"/>
    </source>
</evidence>
<evidence type="ECO:0000256" key="4">
    <source>
        <dbReference type="ARBA" id="ARBA00022840"/>
    </source>
</evidence>
<keyword evidence="2 7" id="KW-0812">Transmembrane</keyword>
<dbReference type="SUPFAM" id="SSF52540">
    <property type="entry name" value="P-loop containing nucleoside triphosphate hydrolases"/>
    <property type="match status" value="1"/>
</dbReference>
<dbReference type="InterPro" id="IPR017871">
    <property type="entry name" value="ABC_transporter-like_CS"/>
</dbReference>
<evidence type="ECO:0000313" key="10">
    <source>
        <dbReference type="EMBL" id="QPJ64053.1"/>
    </source>
</evidence>
<feature type="domain" description="ABC transporter" evidence="8">
    <location>
        <begin position="358"/>
        <end position="593"/>
    </location>
</feature>
<feature type="transmembrane region" description="Helical" evidence="7">
    <location>
        <begin position="21"/>
        <end position="48"/>
    </location>
</feature>
<dbReference type="InterPro" id="IPR011527">
    <property type="entry name" value="ABC1_TM_dom"/>
</dbReference>
<dbReference type="GO" id="GO:0005524">
    <property type="term" value="F:ATP binding"/>
    <property type="evidence" value="ECO:0007669"/>
    <property type="project" value="UniProtKB-KW"/>
</dbReference>
<evidence type="ECO:0000256" key="5">
    <source>
        <dbReference type="ARBA" id="ARBA00022989"/>
    </source>
</evidence>
<keyword evidence="3" id="KW-0547">Nucleotide-binding</keyword>
<feature type="transmembrane region" description="Helical" evidence="7">
    <location>
        <begin position="170"/>
        <end position="197"/>
    </location>
</feature>
<sequence length="597" mass="66874">MDFLMKSNLSRLWVLIEGKRAVLLVLYCVALMCTILESFGIASLYPIIDSFQDVKKLAFYESQLLYYFPFLESIASGSNFLPFALVLIGFLFVFKNLFLVLAGYGTSKVIAGLHCDWINRIFDYYLKQPYQFFVEHKTGDLVQKQLMQTEKAAAVLRELIRLLGSLTTIIALYIVMLIVAFEATLILTLVIIPVYYFTSMISRGPIFRKGERIVEIQRQGFSLTTEVLTGIRQVKIFSAEKYFSSYLKKLWDEFARHHVHTSVLSSLPRPSLESIVVVMGLFGAFFFMNEEKYTKEIVPVLAVFAAALYRMLPLFSGASNQAMNVAGMMPAANLVVDLLSQEEPDIPSKSVENFEKELVLNNISFSYGKSPVLSGVTMRFQPNQFYGIVGASGSGKSTIVDLLSGFYYPQSGQVTVDGVDLKTLNSRSWLSMLGVISQDTFIFSGSVADNICFGVDELGRNKELMYEAARTAYADEFIMQLPEGYNTRVGERGMKLSGGQRQRLAIARALYLNPPILIFDEATSSLDTLSEKKIQESINNLHGKRTIIVIAHRLSAVFNADHIYVLDQGKVVEEGRHESLSQGSGLYSRLCSGQILN</sequence>
<dbReference type="InterPro" id="IPR003439">
    <property type="entry name" value="ABC_transporter-like_ATP-bd"/>
</dbReference>
<dbReference type="PANTHER" id="PTHR24221">
    <property type="entry name" value="ATP-BINDING CASSETTE SUB-FAMILY B"/>
    <property type="match status" value="1"/>
</dbReference>